<gene>
    <name evidence="2" type="ORF">ABZ508_27265</name>
</gene>
<evidence type="ECO:0000313" key="3">
    <source>
        <dbReference type="Proteomes" id="UP001550378"/>
    </source>
</evidence>
<evidence type="ECO:0000313" key="2">
    <source>
        <dbReference type="EMBL" id="MEU0711066.1"/>
    </source>
</evidence>
<protein>
    <submittedName>
        <fullName evidence="2">Uncharacterized protein</fullName>
    </submittedName>
</protein>
<dbReference type="Proteomes" id="UP001550378">
    <property type="component" value="Unassembled WGS sequence"/>
</dbReference>
<feature type="transmembrane region" description="Helical" evidence="1">
    <location>
        <begin position="116"/>
        <end position="138"/>
    </location>
</feature>
<name>A0ABV2WCJ8_9ACTN</name>
<evidence type="ECO:0000256" key="1">
    <source>
        <dbReference type="SAM" id="Phobius"/>
    </source>
</evidence>
<proteinExistence type="predicted"/>
<sequence length="148" mass="15370">MIDSLFFGEPDRTAEETVRRGPLRRHVLWVVGVTVFAVGLGWATALFRLGPDEYGLPPAAPGSAWPSLAVWGVTGLVVAATLRATAARLPVHAPGRTATVLVTVGTRLTLGRRPGAPLLAALVVGALAVAAGWCAVAVRTHSPAARPR</sequence>
<keyword evidence="1" id="KW-0472">Membrane</keyword>
<reference evidence="2 3" key="1">
    <citation type="submission" date="2024-06" db="EMBL/GenBank/DDBJ databases">
        <title>The Natural Products Discovery Center: Release of the First 8490 Sequenced Strains for Exploring Actinobacteria Biosynthetic Diversity.</title>
        <authorList>
            <person name="Kalkreuter E."/>
            <person name="Kautsar S.A."/>
            <person name="Yang D."/>
            <person name="Bader C.D."/>
            <person name="Teijaro C.N."/>
            <person name="Fluegel L."/>
            <person name="Davis C.M."/>
            <person name="Simpson J.R."/>
            <person name="Lauterbach L."/>
            <person name="Steele A.D."/>
            <person name="Gui C."/>
            <person name="Meng S."/>
            <person name="Li G."/>
            <person name="Viehrig K."/>
            <person name="Ye F."/>
            <person name="Su P."/>
            <person name="Kiefer A.F."/>
            <person name="Nichols A."/>
            <person name="Cepeda A.J."/>
            <person name="Yan W."/>
            <person name="Fan B."/>
            <person name="Jiang Y."/>
            <person name="Adhikari A."/>
            <person name="Zheng C.-J."/>
            <person name="Schuster L."/>
            <person name="Cowan T.M."/>
            <person name="Smanski M.J."/>
            <person name="Chevrette M.G."/>
            <person name="De Carvalho L.P.S."/>
            <person name="Shen B."/>
        </authorList>
    </citation>
    <scope>NUCLEOTIDE SEQUENCE [LARGE SCALE GENOMIC DNA]</scope>
    <source>
        <strain evidence="2 3">NPDC006337</strain>
    </source>
</reference>
<dbReference type="RefSeq" id="WP_359658746.1">
    <property type="nucleotide sequence ID" value="NZ_JBEXZO010000026.1"/>
</dbReference>
<comment type="caution">
    <text evidence="2">The sequence shown here is derived from an EMBL/GenBank/DDBJ whole genome shotgun (WGS) entry which is preliminary data.</text>
</comment>
<keyword evidence="3" id="KW-1185">Reference proteome</keyword>
<dbReference type="EMBL" id="JBEXZR010000031">
    <property type="protein sequence ID" value="MEU0711066.1"/>
    <property type="molecule type" value="Genomic_DNA"/>
</dbReference>
<organism evidence="2 3">
    <name type="scientific">Streptomyces lavendulocolor</name>
    <dbReference type="NCBI Taxonomy" id="67316"/>
    <lineage>
        <taxon>Bacteria</taxon>
        <taxon>Bacillati</taxon>
        <taxon>Actinomycetota</taxon>
        <taxon>Actinomycetes</taxon>
        <taxon>Kitasatosporales</taxon>
        <taxon>Streptomycetaceae</taxon>
        <taxon>Streptomyces</taxon>
    </lineage>
</organism>
<accession>A0ABV2WCJ8</accession>
<feature type="transmembrane region" description="Helical" evidence="1">
    <location>
        <begin position="27"/>
        <end position="48"/>
    </location>
</feature>
<keyword evidence="1" id="KW-0812">Transmembrane</keyword>
<feature type="transmembrane region" description="Helical" evidence="1">
    <location>
        <begin position="68"/>
        <end position="86"/>
    </location>
</feature>
<keyword evidence="1" id="KW-1133">Transmembrane helix</keyword>